<evidence type="ECO:0000256" key="2">
    <source>
        <dbReference type="PROSITE-ProRule" id="PRU00703"/>
    </source>
</evidence>
<dbReference type="Gene3D" id="2.60.120.10">
    <property type="entry name" value="Jelly Rolls"/>
    <property type="match status" value="1"/>
</dbReference>
<evidence type="ECO:0000259" key="3">
    <source>
        <dbReference type="PROSITE" id="PS50042"/>
    </source>
</evidence>
<dbReference type="Pfam" id="PF00027">
    <property type="entry name" value="cNMP_binding"/>
    <property type="match status" value="1"/>
</dbReference>
<organism evidence="5 6">
    <name type="scientific">Synoicihabitans lomoniglobus</name>
    <dbReference type="NCBI Taxonomy" id="2909285"/>
    <lineage>
        <taxon>Bacteria</taxon>
        <taxon>Pseudomonadati</taxon>
        <taxon>Verrucomicrobiota</taxon>
        <taxon>Opitutia</taxon>
        <taxon>Opitutales</taxon>
        <taxon>Opitutaceae</taxon>
        <taxon>Synoicihabitans</taxon>
    </lineage>
</organism>
<dbReference type="InterPro" id="IPR000644">
    <property type="entry name" value="CBS_dom"/>
</dbReference>
<dbReference type="Pfam" id="PF03445">
    <property type="entry name" value="DUF294"/>
    <property type="match status" value="1"/>
</dbReference>
<proteinExistence type="predicted"/>
<dbReference type="CDD" id="cd05401">
    <property type="entry name" value="NT_GlnE_GlnD_like"/>
    <property type="match status" value="1"/>
</dbReference>
<dbReference type="InterPro" id="IPR005105">
    <property type="entry name" value="GlnD_Uridyltrans_N"/>
</dbReference>
<accession>A0AAF0CN68</accession>
<dbReference type="InterPro" id="IPR014710">
    <property type="entry name" value="RmlC-like_jellyroll"/>
</dbReference>
<dbReference type="AlphaFoldDB" id="A0AAF0CN68"/>
<evidence type="ECO:0000259" key="4">
    <source>
        <dbReference type="PROSITE" id="PS51371"/>
    </source>
</evidence>
<dbReference type="InterPro" id="IPR046342">
    <property type="entry name" value="CBS_dom_sf"/>
</dbReference>
<dbReference type="GO" id="GO:0008773">
    <property type="term" value="F:[protein-PII] uridylyltransferase activity"/>
    <property type="evidence" value="ECO:0007669"/>
    <property type="project" value="InterPro"/>
</dbReference>
<dbReference type="SUPFAM" id="SSF54631">
    <property type="entry name" value="CBS-domain pair"/>
    <property type="match status" value="1"/>
</dbReference>
<dbReference type="InterPro" id="IPR000595">
    <property type="entry name" value="cNMP-bd_dom"/>
</dbReference>
<dbReference type="EMBL" id="CP119075">
    <property type="protein sequence ID" value="WED65118.1"/>
    <property type="molecule type" value="Genomic_DNA"/>
</dbReference>
<dbReference type="InterPro" id="IPR018490">
    <property type="entry name" value="cNMP-bd_dom_sf"/>
</dbReference>
<dbReference type="PANTHER" id="PTHR43080:SF29">
    <property type="entry name" value="OS02G0818000 PROTEIN"/>
    <property type="match status" value="1"/>
</dbReference>
<sequence>MKTSSISLRVADFLKQYPPFEYMAEAELLELAQGGRVKFHEDGEIIFSPGEERGRWVWMIQRGAINLYRPGERGEELIDVRVEGDLLGVDWADPTVPYPATARVAEESILYALPSDRFVEVCRGNAKAAAFLQSYFVVKKAGELPVTETDAFSLGEHSADWLLDVAEPDGRATNRLLLANPEQPIREVAKMIAPGMQEAVVVVDAERRPIGVVTEANFSAQVATGDVSVDTPVRDIMSQPVVTIPPRTQVGDIVMTMMRRRRHHLVVTETGGTDGRVVGVVGEKTIQAVHGNVPVFLSKEFTLARDLHELRRLRDRADELLLRFVEGEARVEWLTNFVAQVDRMLTEQTIVLAKEKLLLLDLVEPDVAWSWVAFHSEGRKERLLRSSQRTGIIYADPAPGVDREPMLRWFSALANELGAVFSVCRFPLDRGGRMASNSEWCMSVSEWQARFQQWVQYPIENEIITLTPFFDLRAITGDRSLVQQVRSTIRDSIVANPAFVPLLATDAMAHLPPVTVFRGSVIDAAGEVSDMINTKSHALTPLVDIARVFALGLDLGDATFTPDRLRKAGEKLPKHAALFAEAAEAFDHALKLQTRVGLNRGDAARFVRPDELTRVEIQRLKSIFRTVAQLMDITVKHFHINAE</sequence>
<evidence type="ECO:0000256" key="1">
    <source>
        <dbReference type="ARBA" id="ARBA00023122"/>
    </source>
</evidence>
<feature type="domain" description="Cyclic nucleotide-binding" evidence="3">
    <location>
        <begin position="19"/>
        <end position="121"/>
    </location>
</feature>
<dbReference type="Proteomes" id="UP001218638">
    <property type="component" value="Chromosome"/>
</dbReference>
<feature type="domain" description="CBS" evidence="4">
    <location>
        <begin position="237"/>
        <end position="300"/>
    </location>
</feature>
<reference evidence="5" key="1">
    <citation type="submission" date="2023-03" db="EMBL/GenBank/DDBJ databases">
        <title>Lomoglobus Profundus gen. nov., sp. nov., a novel member of the phylum Verrucomicrobia, isolated from deep-marine sediment of South China Sea.</title>
        <authorList>
            <person name="Ahmad T."/>
            <person name="Ishaq S.E."/>
            <person name="Wang F."/>
        </authorList>
    </citation>
    <scope>NUCLEOTIDE SEQUENCE</scope>
    <source>
        <strain evidence="5">LMO-M01</strain>
    </source>
</reference>
<dbReference type="InterPro" id="IPR051257">
    <property type="entry name" value="Diverse_CBS-Domain"/>
</dbReference>
<dbReference type="KEGG" id="slom:PXH66_22500"/>
<evidence type="ECO:0000313" key="5">
    <source>
        <dbReference type="EMBL" id="WED65118.1"/>
    </source>
</evidence>
<dbReference type="PANTHER" id="PTHR43080">
    <property type="entry name" value="CBS DOMAIN-CONTAINING PROTEIN CBSX3, MITOCHONDRIAL"/>
    <property type="match status" value="1"/>
</dbReference>
<gene>
    <name evidence="5" type="ORF">PXH66_22500</name>
</gene>
<dbReference type="RefSeq" id="WP_330929504.1">
    <property type="nucleotide sequence ID" value="NZ_CP119075.1"/>
</dbReference>
<dbReference type="Pfam" id="PF10335">
    <property type="entry name" value="DUF294_C"/>
    <property type="match status" value="1"/>
</dbReference>
<evidence type="ECO:0000313" key="6">
    <source>
        <dbReference type="Proteomes" id="UP001218638"/>
    </source>
</evidence>
<name>A0AAF0CN68_9BACT</name>
<protein>
    <submittedName>
        <fullName evidence="5">DUF294 nucleotidyltransferase-like domain-containing protein</fullName>
    </submittedName>
</protein>
<dbReference type="InterPro" id="IPR018821">
    <property type="entry name" value="DUF294_put_nucleoTrafse_sb-bd"/>
</dbReference>
<keyword evidence="1 2" id="KW-0129">CBS domain</keyword>
<dbReference type="PROSITE" id="PS51371">
    <property type="entry name" value="CBS"/>
    <property type="match status" value="1"/>
</dbReference>
<dbReference type="CDD" id="cd00038">
    <property type="entry name" value="CAP_ED"/>
    <property type="match status" value="1"/>
</dbReference>
<dbReference type="Pfam" id="PF00571">
    <property type="entry name" value="CBS"/>
    <property type="match status" value="2"/>
</dbReference>
<dbReference type="SUPFAM" id="SSF51206">
    <property type="entry name" value="cAMP-binding domain-like"/>
    <property type="match status" value="1"/>
</dbReference>
<keyword evidence="6" id="KW-1185">Reference proteome</keyword>
<dbReference type="SMART" id="SM00116">
    <property type="entry name" value="CBS"/>
    <property type="match status" value="2"/>
</dbReference>
<dbReference type="PROSITE" id="PS50042">
    <property type="entry name" value="CNMP_BINDING_3"/>
    <property type="match status" value="1"/>
</dbReference>
<dbReference type="Gene3D" id="3.10.580.10">
    <property type="entry name" value="CBS-domain"/>
    <property type="match status" value="1"/>
</dbReference>